<sequence length="312" mass="32350">MLRRTMVVTAAVVATLPLALGNASADPLPVPYSLAAMVSASVTTAPPGAPPGANNWNCVPSAAHPRPVVLVHGLSGNGENSWQTFAPLLANEGYCVFALTYGVYPTDRGIAAGIGGRAPIDESSSELKQFADRVRAATSTERVDLLSWSEGTLVSAGYLQFRGGASAVDQSINLAPIWNGTAITEPLDSPLSILGVPGDVYQALDPTCAACADLRTGSDFINRLQASDVYAPNVLYTNIVTTTDIQVQPYTSGMRPAPNATNIVLQDICPVNRAGHLSVSVDPTVTALALHALDPGTPRQIPCAPSQAPPGV</sequence>
<dbReference type="RefSeq" id="WP_150404626.1">
    <property type="nucleotide sequence ID" value="NZ_VXLC01000014.1"/>
</dbReference>
<dbReference type="EMBL" id="VXLC01000014">
    <property type="protein sequence ID" value="KAA8886052.1"/>
    <property type="molecule type" value="Genomic_DNA"/>
</dbReference>
<proteinExistence type="predicted"/>
<evidence type="ECO:0000313" key="3">
    <source>
        <dbReference type="Proteomes" id="UP000323876"/>
    </source>
</evidence>
<dbReference type="Gene3D" id="3.40.50.1820">
    <property type="entry name" value="alpha/beta hydrolase"/>
    <property type="match status" value="1"/>
</dbReference>
<keyword evidence="3" id="KW-1185">Reference proteome</keyword>
<dbReference type="GO" id="GO:0016787">
    <property type="term" value="F:hydrolase activity"/>
    <property type="evidence" value="ECO:0007669"/>
    <property type="project" value="InterPro"/>
</dbReference>
<comment type="caution">
    <text evidence="2">The sequence shown here is derived from an EMBL/GenBank/DDBJ whole genome shotgun (WGS) entry which is preliminary data.</text>
</comment>
<protein>
    <submittedName>
        <fullName evidence="2">Lipase</fullName>
    </submittedName>
</protein>
<dbReference type="PANTHER" id="PTHR37574">
    <property type="entry name" value="LIPASE B"/>
    <property type="match status" value="1"/>
</dbReference>
<dbReference type="InterPro" id="IPR002918">
    <property type="entry name" value="Lipase_EstA/Esterase_EstB"/>
</dbReference>
<name>A0A5N0E9F3_9NOCA</name>
<organism evidence="2 3">
    <name type="scientific">Nocardia colli</name>
    <dbReference type="NCBI Taxonomy" id="2545717"/>
    <lineage>
        <taxon>Bacteria</taxon>
        <taxon>Bacillati</taxon>
        <taxon>Actinomycetota</taxon>
        <taxon>Actinomycetes</taxon>
        <taxon>Mycobacteriales</taxon>
        <taxon>Nocardiaceae</taxon>
        <taxon>Nocardia</taxon>
    </lineage>
</organism>
<dbReference type="PANTHER" id="PTHR37574:SF1">
    <property type="entry name" value="LIPASE B"/>
    <property type="match status" value="1"/>
</dbReference>
<dbReference type="InterPro" id="IPR053228">
    <property type="entry name" value="Stereospecific_Lipase"/>
</dbReference>
<evidence type="ECO:0000256" key="1">
    <source>
        <dbReference type="SAM" id="SignalP"/>
    </source>
</evidence>
<dbReference type="Pfam" id="PF01674">
    <property type="entry name" value="Lipase_2"/>
    <property type="match status" value="1"/>
</dbReference>
<feature type="signal peptide" evidence="1">
    <location>
        <begin position="1"/>
        <end position="25"/>
    </location>
</feature>
<accession>A0A5N0E9F3</accession>
<evidence type="ECO:0000313" key="2">
    <source>
        <dbReference type="EMBL" id="KAA8886052.1"/>
    </source>
</evidence>
<dbReference type="AlphaFoldDB" id="A0A5N0E9F3"/>
<feature type="chain" id="PRO_5024439566" evidence="1">
    <location>
        <begin position="26"/>
        <end position="312"/>
    </location>
</feature>
<dbReference type="InterPro" id="IPR029058">
    <property type="entry name" value="AB_hydrolase_fold"/>
</dbReference>
<dbReference type="SUPFAM" id="SSF53474">
    <property type="entry name" value="alpha/beta-Hydrolases"/>
    <property type="match status" value="1"/>
</dbReference>
<dbReference type="Proteomes" id="UP000323876">
    <property type="component" value="Unassembled WGS sequence"/>
</dbReference>
<keyword evidence="1" id="KW-0732">Signal</keyword>
<dbReference type="OrthoDB" id="8871309at2"/>
<gene>
    <name evidence="2" type="ORF">F3087_25910</name>
</gene>
<reference evidence="2 3" key="1">
    <citation type="submission" date="2019-09" db="EMBL/GenBank/DDBJ databases">
        <authorList>
            <person name="Wang X."/>
        </authorList>
    </citation>
    <scope>NUCLEOTIDE SEQUENCE [LARGE SCALE GENOMIC DNA]</scope>
    <source>
        <strain evidence="2 3">CICC 11023</strain>
    </source>
</reference>
<dbReference type="GO" id="GO:0016042">
    <property type="term" value="P:lipid catabolic process"/>
    <property type="evidence" value="ECO:0007669"/>
    <property type="project" value="InterPro"/>
</dbReference>